<evidence type="ECO:0000256" key="11">
    <source>
        <dbReference type="SAM" id="MobiDB-lite"/>
    </source>
</evidence>
<dbReference type="RefSeq" id="XP_053583415.1">
    <property type="nucleotide sequence ID" value="XM_053734502.1"/>
</dbReference>
<keyword evidence="4 10" id="KW-0067">ATP-binding</keyword>
<organism evidence="13 14">
    <name type="scientific">Caenorhabditis remanei</name>
    <name type="common">Caenorhabditis vulgaris</name>
    <dbReference type="NCBI Taxonomy" id="31234"/>
    <lineage>
        <taxon>Eukaryota</taxon>
        <taxon>Metazoa</taxon>
        <taxon>Ecdysozoa</taxon>
        <taxon>Nematoda</taxon>
        <taxon>Chromadorea</taxon>
        <taxon>Rhabditida</taxon>
        <taxon>Rhabditina</taxon>
        <taxon>Rhabditomorpha</taxon>
        <taxon>Rhabditoidea</taxon>
        <taxon>Rhabditidae</taxon>
        <taxon>Peloderinae</taxon>
        <taxon>Caenorhabditis</taxon>
    </lineage>
</organism>
<comment type="catalytic activity">
    <reaction evidence="7">
        <text>L-seryl-[protein] + ATP = O-phospho-L-seryl-[protein] + ADP + H(+)</text>
        <dbReference type="Rhea" id="RHEA:17989"/>
        <dbReference type="Rhea" id="RHEA-COMP:9863"/>
        <dbReference type="Rhea" id="RHEA-COMP:11604"/>
        <dbReference type="ChEBI" id="CHEBI:15378"/>
        <dbReference type="ChEBI" id="CHEBI:29999"/>
        <dbReference type="ChEBI" id="CHEBI:30616"/>
        <dbReference type="ChEBI" id="CHEBI:83421"/>
        <dbReference type="ChEBI" id="CHEBI:456216"/>
        <dbReference type="EC" id="2.7.12.2"/>
    </reaction>
</comment>
<reference evidence="13 14" key="1">
    <citation type="submission" date="2019-12" db="EMBL/GenBank/DDBJ databases">
        <title>Chromosome-level assembly of the Caenorhabditis remanei genome.</title>
        <authorList>
            <person name="Teterina A.A."/>
            <person name="Willis J.H."/>
            <person name="Phillips P.C."/>
        </authorList>
    </citation>
    <scope>NUCLEOTIDE SEQUENCE [LARGE SCALE GENOMIC DNA]</scope>
    <source>
        <strain evidence="13 14">PX506</strain>
        <tissue evidence="13">Whole organism</tissue>
    </source>
</reference>
<evidence type="ECO:0000256" key="2">
    <source>
        <dbReference type="ARBA" id="ARBA00022741"/>
    </source>
</evidence>
<dbReference type="Pfam" id="PF00069">
    <property type="entry name" value="Pkinase"/>
    <property type="match status" value="1"/>
</dbReference>
<dbReference type="Proteomes" id="UP000483820">
    <property type="component" value="Chromosome V"/>
</dbReference>
<evidence type="ECO:0000256" key="8">
    <source>
        <dbReference type="ARBA" id="ARBA00049299"/>
    </source>
</evidence>
<evidence type="ECO:0000313" key="14">
    <source>
        <dbReference type="Proteomes" id="UP000483820"/>
    </source>
</evidence>
<dbReference type="GO" id="GO:0004708">
    <property type="term" value="F:MAP kinase kinase activity"/>
    <property type="evidence" value="ECO:0007669"/>
    <property type="project" value="UniProtKB-EC"/>
</dbReference>
<evidence type="ECO:0000256" key="4">
    <source>
        <dbReference type="ARBA" id="ARBA00022840"/>
    </source>
</evidence>
<evidence type="ECO:0000256" key="9">
    <source>
        <dbReference type="ARBA" id="ARBA00051693"/>
    </source>
</evidence>
<dbReference type="AlphaFoldDB" id="A0A6A5GJ48"/>
<dbReference type="PROSITE" id="PS50011">
    <property type="entry name" value="PROTEIN_KINASE_DOM"/>
    <property type="match status" value="1"/>
</dbReference>
<feature type="region of interest" description="Disordered" evidence="11">
    <location>
        <begin position="366"/>
        <end position="389"/>
    </location>
</feature>
<dbReference type="PROSITE" id="PS00108">
    <property type="entry name" value="PROTEIN_KINASE_ST"/>
    <property type="match status" value="1"/>
</dbReference>
<dbReference type="GO" id="GO:0005524">
    <property type="term" value="F:ATP binding"/>
    <property type="evidence" value="ECO:0007669"/>
    <property type="project" value="UniProtKB-UniRule"/>
</dbReference>
<sequence length="684" mass="80078">MQFRNSTKLKKQIEKFHVEFLTSCKIRIKFYPSLTQELVFVLKKLEESEHLNNYKNVKNDLYINGDWKPNRRTIGHAEWYPFTKPYVSEYLLTVHHLNSSASSATLTWVSYLSDLFSVPATSLAINYNCFGTEDIDRIMECHCSLTSFEIDSDISQEVDQKLAISILERQNATKELKISLKPTNETFQFDLNSFHNIPEYLEIGYSFWVKWEQVFDLRSNANYLLRSNFSNFHFKDLVEKWKGGWTPKWNRIMIEANEILDIDSWITDPVINLSAREIDSRHLMIINPVIHAYKFQDKCNYPFGEIIKNGYNITRCDKSIATVTVENQKIGWFIIQSNEPNAGHFVYSHKRTYYYESRRNQFNLGEMIENKEEQPKRNDTEGDSDETPLNLRMQDKIEKSGFVKLPGCNEFKYDWNDYTFIKELGTGASGSVFLYELKKQKVAIKMIHRAPGLPQHSEMFLTELKILESLKSPFIIQIFGYLLSEKEMKLILEPMKMSVESLIKPNELLPKQVVRMIIYKAICGIEFLLTQNLLHSDIKPSNMLLDENGEVKLSDFGISIDFTKKKYSGGTLIYTHPDVIGSFLTPDVKFDLWSIGISAMELWQGTHPFESVKTQIQLVNCIQSWEPSIRRKDDGYEEILDFVLICLDRNDDKLSINKVKEHSYFRQFDVNDKEPYIWIKNKFE</sequence>
<comment type="catalytic activity">
    <reaction evidence="8">
        <text>L-threonyl-[protein] + ATP = O-phospho-L-threonyl-[protein] + ADP + H(+)</text>
        <dbReference type="Rhea" id="RHEA:46608"/>
        <dbReference type="Rhea" id="RHEA-COMP:11060"/>
        <dbReference type="Rhea" id="RHEA-COMP:11605"/>
        <dbReference type="ChEBI" id="CHEBI:15378"/>
        <dbReference type="ChEBI" id="CHEBI:30013"/>
        <dbReference type="ChEBI" id="CHEBI:30616"/>
        <dbReference type="ChEBI" id="CHEBI:61977"/>
        <dbReference type="ChEBI" id="CHEBI:456216"/>
        <dbReference type="EC" id="2.7.12.2"/>
    </reaction>
</comment>
<keyword evidence="1" id="KW-0808">Transferase</keyword>
<dbReference type="KEGG" id="crq:GCK72_021807"/>
<accession>A0A6A5GJ48</accession>
<dbReference type="InterPro" id="IPR000719">
    <property type="entry name" value="Prot_kinase_dom"/>
</dbReference>
<keyword evidence="3" id="KW-0418">Kinase</keyword>
<proteinExistence type="inferred from homology"/>
<evidence type="ECO:0000256" key="7">
    <source>
        <dbReference type="ARBA" id="ARBA00049014"/>
    </source>
</evidence>
<comment type="similarity">
    <text evidence="5">Belongs to the protein kinase superfamily. STE Ser/Thr protein kinase family. MAP kinase kinase subfamily.</text>
</comment>
<gene>
    <name evidence="13" type="ORF">GCK72_021807</name>
</gene>
<feature type="binding site" evidence="10">
    <location>
        <position position="445"/>
    </location>
    <ligand>
        <name>ATP</name>
        <dbReference type="ChEBI" id="CHEBI:30616"/>
    </ligand>
</feature>
<dbReference type="EMBL" id="WUAV01000005">
    <property type="protein sequence ID" value="KAF1755238.1"/>
    <property type="molecule type" value="Genomic_DNA"/>
</dbReference>
<name>A0A6A5GJ48_CAERE</name>
<evidence type="ECO:0000256" key="6">
    <source>
        <dbReference type="ARBA" id="ARBA00038999"/>
    </source>
</evidence>
<dbReference type="SMART" id="SM00220">
    <property type="entry name" value="S_TKc"/>
    <property type="match status" value="1"/>
</dbReference>
<comment type="caution">
    <text evidence="13">The sequence shown here is derived from an EMBL/GenBank/DDBJ whole genome shotgun (WGS) entry which is preliminary data.</text>
</comment>
<dbReference type="SUPFAM" id="SSF56112">
    <property type="entry name" value="Protein kinase-like (PK-like)"/>
    <property type="match status" value="1"/>
</dbReference>
<dbReference type="PANTHER" id="PTHR48013:SF9">
    <property type="entry name" value="DUAL SPECIFICITY MITOGEN-ACTIVATED PROTEIN KINASE KINASE 5"/>
    <property type="match status" value="1"/>
</dbReference>
<dbReference type="Gene3D" id="1.10.510.10">
    <property type="entry name" value="Transferase(Phosphotransferase) domain 1"/>
    <property type="match status" value="1"/>
</dbReference>
<evidence type="ECO:0000313" key="13">
    <source>
        <dbReference type="EMBL" id="KAF1755238.1"/>
    </source>
</evidence>
<dbReference type="InterPro" id="IPR017441">
    <property type="entry name" value="Protein_kinase_ATP_BS"/>
</dbReference>
<feature type="compositionally biased region" description="Basic and acidic residues" evidence="11">
    <location>
        <begin position="368"/>
        <end position="380"/>
    </location>
</feature>
<evidence type="ECO:0000256" key="5">
    <source>
        <dbReference type="ARBA" id="ARBA00038035"/>
    </source>
</evidence>
<comment type="catalytic activity">
    <reaction evidence="9">
        <text>L-tyrosyl-[protein] + ATP = O-phospho-L-tyrosyl-[protein] + ADP + H(+)</text>
        <dbReference type="Rhea" id="RHEA:10596"/>
        <dbReference type="Rhea" id="RHEA-COMP:10136"/>
        <dbReference type="Rhea" id="RHEA-COMP:20101"/>
        <dbReference type="ChEBI" id="CHEBI:15378"/>
        <dbReference type="ChEBI" id="CHEBI:30616"/>
        <dbReference type="ChEBI" id="CHEBI:46858"/>
        <dbReference type="ChEBI" id="CHEBI:61978"/>
        <dbReference type="ChEBI" id="CHEBI:456216"/>
        <dbReference type="EC" id="2.7.12.2"/>
    </reaction>
</comment>
<evidence type="ECO:0000256" key="10">
    <source>
        <dbReference type="PROSITE-ProRule" id="PRU10141"/>
    </source>
</evidence>
<keyword evidence="2 10" id="KW-0547">Nucleotide-binding</keyword>
<dbReference type="CTD" id="9807432"/>
<dbReference type="InterPro" id="IPR008271">
    <property type="entry name" value="Ser/Thr_kinase_AS"/>
</dbReference>
<dbReference type="GeneID" id="9807432"/>
<protein>
    <recommendedName>
        <fullName evidence="6">mitogen-activated protein kinase kinase</fullName>
        <ecNumber evidence="6">2.7.12.2</ecNumber>
    </recommendedName>
</protein>
<evidence type="ECO:0000259" key="12">
    <source>
        <dbReference type="PROSITE" id="PS50011"/>
    </source>
</evidence>
<feature type="domain" description="Protein kinase" evidence="12">
    <location>
        <begin position="418"/>
        <end position="665"/>
    </location>
</feature>
<dbReference type="PANTHER" id="PTHR48013">
    <property type="entry name" value="DUAL SPECIFICITY MITOGEN-ACTIVATED PROTEIN KINASE KINASE 5-RELATED"/>
    <property type="match status" value="1"/>
</dbReference>
<dbReference type="InterPro" id="IPR011009">
    <property type="entry name" value="Kinase-like_dom_sf"/>
</dbReference>
<dbReference type="EC" id="2.7.12.2" evidence="6"/>
<dbReference type="PROSITE" id="PS00107">
    <property type="entry name" value="PROTEIN_KINASE_ATP"/>
    <property type="match status" value="1"/>
</dbReference>
<evidence type="ECO:0000256" key="3">
    <source>
        <dbReference type="ARBA" id="ARBA00022777"/>
    </source>
</evidence>
<evidence type="ECO:0000256" key="1">
    <source>
        <dbReference type="ARBA" id="ARBA00022679"/>
    </source>
</evidence>